<feature type="transmembrane region" description="Helical" evidence="1">
    <location>
        <begin position="111"/>
        <end position="127"/>
    </location>
</feature>
<feature type="transmembrane region" description="Helical" evidence="1">
    <location>
        <begin position="258"/>
        <end position="276"/>
    </location>
</feature>
<dbReference type="Proteomes" id="UP001501742">
    <property type="component" value="Unassembled WGS sequence"/>
</dbReference>
<dbReference type="EMBL" id="BAAAJX010000002">
    <property type="protein sequence ID" value="GAA1491818.1"/>
    <property type="molecule type" value="Genomic_DNA"/>
</dbReference>
<feature type="transmembrane region" description="Helical" evidence="1">
    <location>
        <begin position="38"/>
        <end position="61"/>
    </location>
</feature>
<feature type="transmembrane region" description="Helical" evidence="1">
    <location>
        <begin position="147"/>
        <end position="166"/>
    </location>
</feature>
<organism evidence="3 4">
    <name type="scientific">Curtobacterium herbarum</name>
    <dbReference type="NCBI Taxonomy" id="150122"/>
    <lineage>
        <taxon>Bacteria</taxon>
        <taxon>Bacillati</taxon>
        <taxon>Actinomycetota</taxon>
        <taxon>Actinomycetes</taxon>
        <taxon>Micrococcales</taxon>
        <taxon>Microbacteriaceae</taxon>
        <taxon>Curtobacterium</taxon>
    </lineage>
</organism>
<comment type="caution">
    <text evidence="3">The sequence shown here is derived from an EMBL/GenBank/DDBJ whole genome shotgun (WGS) entry which is preliminary data.</text>
</comment>
<dbReference type="GO" id="GO:0016746">
    <property type="term" value="F:acyltransferase activity"/>
    <property type="evidence" value="ECO:0007669"/>
    <property type="project" value="UniProtKB-KW"/>
</dbReference>
<dbReference type="RefSeq" id="WP_204609512.1">
    <property type="nucleotide sequence ID" value="NZ_BAAAJX010000002.1"/>
</dbReference>
<reference evidence="3 4" key="1">
    <citation type="journal article" date="2019" name="Int. J. Syst. Evol. Microbiol.">
        <title>The Global Catalogue of Microorganisms (GCM) 10K type strain sequencing project: providing services to taxonomists for standard genome sequencing and annotation.</title>
        <authorList>
            <consortium name="The Broad Institute Genomics Platform"/>
            <consortium name="The Broad Institute Genome Sequencing Center for Infectious Disease"/>
            <person name="Wu L."/>
            <person name="Ma J."/>
        </authorList>
    </citation>
    <scope>NUCLEOTIDE SEQUENCE [LARGE SCALE GENOMIC DNA]</scope>
    <source>
        <strain evidence="3 4">JCM 12140</strain>
    </source>
</reference>
<feature type="transmembrane region" description="Helical" evidence="1">
    <location>
        <begin position="172"/>
        <end position="192"/>
    </location>
</feature>
<keyword evidence="1" id="KW-0472">Membrane</keyword>
<dbReference type="Pfam" id="PF01757">
    <property type="entry name" value="Acyl_transf_3"/>
    <property type="match status" value="1"/>
</dbReference>
<keyword evidence="1" id="KW-0812">Transmembrane</keyword>
<dbReference type="InterPro" id="IPR002656">
    <property type="entry name" value="Acyl_transf_3_dom"/>
</dbReference>
<feature type="transmembrane region" description="Helical" evidence="1">
    <location>
        <begin position="288"/>
        <end position="307"/>
    </location>
</feature>
<feature type="transmembrane region" description="Helical" evidence="1">
    <location>
        <begin position="229"/>
        <end position="246"/>
    </location>
</feature>
<feature type="transmembrane region" description="Helical" evidence="1">
    <location>
        <begin position="82"/>
        <end position="105"/>
    </location>
</feature>
<name>A0ABN1Z8C6_9MICO</name>
<keyword evidence="1" id="KW-1133">Transmembrane helix</keyword>
<proteinExistence type="predicted"/>
<evidence type="ECO:0000259" key="2">
    <source>
        <dbReference type="Pfam" id="PF01757"/>
    </source>
</evidence>
<evidence type="ECO:0000313" key="4">
    <source>
        <dbReference type="Proteomes" id="UP001501742"/>
    </source>
</evidence>
<feature type="transmembrane region" description="Helical" evidence="1">
    <location>
        <begin position="313"/>
        <end position="334"/>
    </location>
</feature>
<keyword evidence="3" id="KW-0808">Transferase</keyword>
<gene>
    <name evidence="3" type="ORF">GCM10009627_01640</name>
</gene>
<protein>
    <submittedName>
        <fullName evidence="3">Acyltransferase</fullName>
    </submittedName>
</protein>
<accession>A0ABN1Z8C6</accession>
<keyword evidence="4" id="KW-1185">Reference proteome</keyword>
<feature type="domain" description="Acyltransferase 3" evidence="2">
    <location>
        <begin position="12"/>
        <end position="331"/>
    </location>
</feature>
<evidence type="ECO:0000313" key="3">
    <source>
        <dbReference type="EMBL" id="GAA1491818.1"/>
    </source>
</evidence>
<dbReference type="InterPro" id="IPR050879">
    <property type="entry name" value="Acyltransferase_3"/>
</dbReference>
<sequence length="354" mass="39788">MAVEQPRVSRENSLDFLRLAAASVVVLAHAQADFRTSFLWNASQLVDGVGMFFIMSGMLVYRSGESTWSRTGRWRDFFWNRYLRVAPGIYAFAVIAPLVLVAAGAVTLSSLFKFPLVVWLGSAFFLLPNYDPPTWQHVGTGVINGQLYTIPAEVSFYLIVPVLVLVARRFGFLQMLASFILVSIAISIGVTLGGHTAEAIAHHTFVERAGFFAAGIFWAKYRERVPARWWLFVAACAIYVPVKLFALDTDVLGPLSPFVIAIPLSYMVVFFGYHGPRALGHLTERVGDLSYSTYIWHVLVINLLLFFGFSGEWWLVPLTLAVTWCIAWLSWRLVEKPALRLKRISSRNVTRVSR</sequence>
<evidence type="ECO:0000256" key="1">
    <source>
        <dbReference type="SAM" id="Phobius"/>
    </source>
</evidence>
<dbReference type="PANTHER" id="PTHR23028">
    <property type="entry name" value="ACETYLTRANSFERASE"/>
    <property type="match status" value="1"/>
</dbReference>
<dbReference type="PANTHER" id="PTHR23028:SF53">
    <property type="entry name" value="ACYL_TRANSF_3 DOMAIN-CONTAINING PROTEIN"/>
    <property type="match status" value="1"/>
</dbReference>
<keyword evidence="3" id="KW-0012">Acyltransferase</keyword>